<accession>A0ACC2FC78</accession>
<evidence type="ECO:0000313" key="1">
    <source>
        <dbReference type="EMBL" id="KAJ7988959.1"/>
    </source>
</evidence>
<sequence length="895" mass="99545">MAARGKLLGARTTDWVSATRLLYALRRVCAGVKSKLSCEGFGPATKANGQSQNSLSTGWKEKRKTGGGRGKRAKGQRLEIEGSGACLRVEMYDTKGSSGGSGKMGQKEKKVGQIIPSQLWLQILVLCLTFAPTTSQGHFPRLENIGAHKPVTLSPARSTCGYPESSTFCLSSSAPEELHNCHQAFCNQECPYRSSMPPSAPLLLPTHWGTCVTQDGLDSSPWAEQGGERDGSSRSVIFRVTQGGCVASPPSQSLGHQSSFTLAVWIKPEAPGDMVVLEKSSAERLTFQLTVSELVVTLRYGLSSGQVVSLALATMGRLPVDRWTHLALQVHGKSVSLFLDGLEADGTPFDTRPLTSPISDNQTDDAVMRVGLDSNGSHQFIGRMQDFRFYPETLTNREVVEVYSGLLPHLHVQSECRCPPSHPRVHPLVERYCIPNTVEDTTNNRVLRLNLNAHPVSYMNDQDLGTAWVSNIMTREEDHGLTITIDLVNGQYQVFYVILQLVSPQTETLHIQRTKDNSSNNIKTEWLDWQYMARDCSLFGLENNGPLMRPDSVNCRQFPTDVPYSQGNITFSILTPEPNLRPGYNNFYHTPVLQEMVQATQVRLHLSGQYHTQEAGVPRRHRYYGVNEITISGRCECHGHADHCDTSVVPYRCSCLPESHTEGYNCQRCARLYNDKPFRSGDQVQAHNCRPCDCHGHALSCHYDITADAHPTEYYTGGGGVCENCLHNTTGRSCESCVSQFYRELTADTESEDVCRPCDCHTPGTINGSLECHPECLLNTDPSIAHLLDHSLSRSDFEFNGQYYLQRYVAQQTVSKRIKRTPDGINRTGVQLAGGYLFQPPSPPIISAVRKWPVCHRDRRQWRVGLWHRSREQEDIGSAADVPGEGMHIHLDRER</sequence>
<name>A0ACC2FC78_DALPE</name>
<protein>
    <submittedName>
        <fullName evidence="1">Uncharacterized protein</fullName>
    </submittedName>
</protein>
<gene>
    <name evidence="1" type="ORF">DPEC_G00314590</name>
</gene>
<dbReference type="EMBL" id="CM055757">
    <property type="protein sequence ID" value="KAJ7988959.1"/>
    <property type="molecule type" value="Genomic_DNA"/>
</dbReference>
<keyword evidence="2" id="KW-1185">Reference proteome</keyword>
<reference evidence="1" key="1">
    <citation type="submission" date="2021-05" db="EMBL/GenBank/DDBJ databases">
        <authorList>
            <person name="Pan Q."/>
            <person name="Jouanno E."/>
            <person name="Zahm M."/>
            <person name="Klopp C."/>
            <person name="Cabau C."/>
            <person name="Louis A."/>
            <person name="Berthelot C."/>
            <person name="Parey E."/>
            <person name="Roest Crollius H."/>
            <person name="Montfort J."/>
            <person name="Robinson-Rechavi M."/>
            <person name="Bouchez O."/>
            <person name="Lampietro C."/>
            <person name="Lopez Roques C."/>
            <person name="Donnadieu C."/>
            <person name="Postlethwait J."/>
            <person name="Bobe J."/>
            <person name="Dillon D."/>
            <person name="Chandos A."/>
            <person name="von Hippel F."/>
            <person name="Guiguen Y."/>
        </authorList>
    </citation>
    <scope>NUCLEOTIDE SEQUENCE</scope>
    <source>
        <strain evidence="1">YG-Jan2019</strain>
    </source>
</reference>
<comment type="caution">
    <text evidence="1">The sequence shown here is derived from an EMBL/GenBank/DDBJ whole genome shotgun (WGS) entry which is preliminary data.</text>
</comment>
<dbReference type="Proteomes" id="UP001157502">
    <property type="component" value="Chromosome 30"/>
</dbReference>
<proteinExistence type="predicted"/>
<organism evidence="1 2">
    <name type="scientific">Dallia pectoralis</name>
    <name type="common">Alaska blackfish</name>
    <dbReference type="NCBI Taxonomy" id="75939"/>
    <lineage>
        <taxon>Eukaryota</taxon>
        <taxon>Metazoa</taxon>
        <taxon>Chordata</taxon>
        <taxon>Craniata</taxon>
        <taxon>Vertebrata</taxon>
        <taxon>Euteleostomi</taxon>
        <taxon>Actinopterygii</taxon>
        <taxon>Neopterygii</taxon>
        <taxon>Teleostei</taxon>
        <taxon>Protacanthopterygii</taxon>
        <taxon>Esociformes</taxon>
        <taxon>Umbridae</taxon>
        <taxon>Dallia</taxon>
    </lineage>
</organism>
<evidence type="ECO:0000313" key="2">
    <source>
        <dbReference type="Proteomes" id="UP001157502"/>
    </source>
</evidence>